<evidence type="ECO:0000313" key="2">
    <source>
        <dbReference type="EMBL" id="CAD6926729.1"/>
    </source>
</evidence>
<feature type="compositionally biased region" description="Acidic residues" evidence="1">
    <location>
        <begin position="163"/>
        <end position="187"/>
    </location>
</feature>
<dbReference type="EMBL" id="CAJHJG010003143">
    <property type="protein sequence ID" value="CAD6926729.1"/>
    <property type="molecule type" value="Genomic_DNA"/>
</dbReference>
<dbReference type="AlphaFoldDB" id="A0A177VEV9"/>
<evidence type="ECO:0000256" key="1">
    <source>
        <dbReference type="SAM" id="MobiDB-lite"/>
    </source>
</evidence>
<evidence type="ECO:0000313" key="3">
    <source>
        <dbReference type="EMBL" id="KAE8261370.1"/>
    </source>
</evidence>
<feature type="compositionally biased region" description="Acidic residues" evidence="1">
    <location>
        <begin position="129"/>
        <end position="153"/>
    </location>
</feature>
<feature type="compositionally biased region" description="Low complexity" evidence="1">
    <location>
        <begin position="304"/>
        <end position="319"/>
    </location>
</feature>
<dbReference type="Proteomes" id="UP000836402">
    <property type="component" value="Unassembled WGS sequence"/>
</dbReference>
<feature type="region of interest" description="Disordered" evidence="1">
    <location>
        <begin position="280"/>
        <end position="319"/>
    </location>
</feature>
<feature type="compositionally biased region" description="Basic and acidic residues" evidence="1">
    <location>
        <begin position="287"/>
        <end position="303"/>
    </location>
</feature>
<feature type="region of interest" description="Disordered" evidence="1">
    <location>
        <begin position="117"/>
        <end position="229"/>
    </location>
</feature>
<organism evidence="3 4">
    <name type="scientific">Tilletia caries</name>
    <name type="common">wheat bunt fungus</name>
    <dbReference type="NCBI Taxonomy" id="13290"/>
    <lineage>
        <taxon>Eukaryota</taxon>
        <taxon>Fungi</taxon>
        <taxon>Dikarya</taxon>
        <taxon>Basidiomycota</taxon>
        <taxon>Ustilaginomycotina</taxon>
        <taxon>Exobasidiomycetes</taxon>
        <taxon>Tilletiales</taxon>
        <taxon>Tilletiaceae</taxon>
        <taxon>Tilletia</taxon>
    </lineage>
</organism>
<protein>
    <submittedName>
        <fullName evidence="3">Uncharacterized protein</fullName>
    </submittedName>
</protein>
<evidence type="ECO:0000313" key="5">
    <source>
        <dbReference type="Proteomes" id="UP000836402"/>
    </source>
</evidence>
<sequence>MSSTTTTDFSAYPSDQLTPSEMDHLEVLVDKLILGTKKRDEDGRRVDDHRWDPTSFGGGVDIMTIRGVLKLLDQHKAQFGINNNAICVLAKAMAKYAGHCGARDRLESRIESLIKAGLTESSSSSSDASDADDDDDAAPNDAASDDDASDEGEGEGHEHDGDASDDASDQDASGEDASDDDAEDDDNASNSGSGSDSCTSTSVHSKANLITDANSDTDSDSDTDGSSAMSFTQCYNTVNTPLPTYTALDAAAIEADESCSTSSGSSSAYSDLMSMSFTPVHVTSRPMPEERSDVGDTDGERTDSPCSTSSYSSSASSDSIPMSFTPVYVASRPIAGEPSTINGINDVDDDNDSDSCYDESTSSSIVSEQYSPCLYATGVQATAPRRFRYRGLLPTIIGRPARDFSMRQLDAQTPSRIPVRTLQVKTTHQTAMSPAGRSQGRESFPSFVIGGIEPRPAGSIKARHFKAIKPIVAAPHIPWFMRSPPRVNDIKLRIAPRVSTPKSSGQRSRIPVRTTPAH</sequence>
<feature type="region of interest" description="Disordered" evidence="1">
    <location>
        <begin position="335"/>
        <end position="362"/>
    </location>
</feature>
<feature type="region of interest" description="Disordered" evidence="1">
    <location>
        <begin position="423"/>
        <end position="443"/>
    </location>
</feature>
<feature type="compositionally biased region" description="Low complexity" evidence="1">
    <location>
        <begin position="188"/>
        <end position="197"/>
    </location>
</feature>
<feature type="region of interest" description="Disordered" evidence="1">
    <location>
        <begin position="496"/>
        <end position="518"/>
    </location>
</feature>
<name>A0A177VEV9_9BASI</name>
<evidence type="ECO:0000313" key="4">
    <source>
        <dbReference type="Proteomes" id="UP000077671"/>
    </source>
</evidence>
<feature type="compositionally biased region" description="Polar residues" evidence="1">
    <location>
        <begin position="423"/>
        <end position="432"/>
    </location>
</feature>
<gene>
    <name evidence="3" type="ORF">A4X03_0g3316</name>
    <name evidence="2" type="ORF">JKIAZH3_G7198</name>
</gene>
<reference evidence="2" key="3">
    <citation type="submission" date="2020-10" db="EMBL/GenBank/DDBJ databases">
        <authorList>
            <person name="Sedaghatjoo S."/>
        </authorList>
    </citation>
    <scope>NUCLEOTIDE SEQUENCE</scope>
    <source>
        <strain evidence="2">AZH3</strain>
    </source>
</reference>
<dbReference type="Proteomes" id="UP000077671">
    <property type="component" value="Unassembled WGS sequence"/>
</dbReference>
<comment type="caution">
    <text evidence="3">The sequence shown here is derived from an EMBL/GenBank/DDBJ whole genome shotgun (WGS) entry which is preliminary data.</text>
</comment>
<keyword evidence="5" id="KW-1185">Reference proteome</keyword>
<proteinExistence type="predicted"/>
<reference evidence="3" key="1">
    <citation type="submission" date="2016-04" db="EMBL/GenBank/DDBJ databases">
        <authorList>
            <person name="Nguyen H.D."/>
            <person name="Kesanakurti P."/>
            <person name="Cullis J."/>
            <person name="Levesque C.A."/>
            <person name="Hambleton S."/>
        </authorList>
    </citation>
    <scope>NUCLEOTIDE SEQUENCE</scope>
    <source>
        <strain evidence="3">DAOMC 238032</strain>
    </source>
</reference>
<feature type="compositionally biased region" description="Acidic residues" evidence="1">
    <location>
        <begin position="346"/>
        <end position="357"/>
    </location>
</feature>
<accession>A0A177VEV9</accession>
<reference evidence="3" key="2">
    <citation type="journal article" date="2019" name="IMA Fungus">
        <title>Genome sequencing and comparison of five Tilletia species to identify candidate genes for the detection of regulated species infecting wheat.</title>
        <authorList>
            <person name="Nguyen H.D.T."/>
            <person name="Sultana T."/>
            <person name="Kesanakurti P."/>
            <person name="Hambleton S."/>
        </authorList>
    </citation>
    <scope>NUCLEOTIDE SEQUENCE</scope>
    <source>
        <strain evidence="3">DAOMC 238032</strain>
    </source>
</reference>
<dbReference type="EMBL" id="LWDD02000374">
    <property type="protein sequence ID" value="KAE8261370.1"/>
    <property type="molecule type" value="Genomic_DNA"/>
</dbReference>